<comment type="caution">
    <text evidence="3">The sequence shown here is derived from an EMBL/GenBank/DDBJ whole genome shotgun (WGS) entry which is preliminary data.</text>
</comment>
<proteinExistence type="predicted"/>
<feature type="region of interest" description="Disordered" evidence="1">
    <location>
        <begin position="99"/>
        <end position="119"/>
    </location>
</feature>
<evidence type="ECO:0000256" key="1">
    <source>
        <dbReference type="SAM" id="MobiDB-lite"/>
    </source>
</evidence>
<dbReference type="InterPro" id="IPR001611">
    <property type="entry name" value="Leu-rich_rpt"/>
</dbReference>
<feature type="transmembrane region" description="Helical" evidence="2">
    <location>
        <begin position="68"/>
        <end position="91"/>
    </location>
</feature>
<gene>
    <name evidence="3" type="ORF">SEMRO_645_G180600.1</name>
</gene>
<sequence>MDDEHDEVGTFRATNQSAMEAGTRTLEEEEDLAEATPVPHTTEIPTAMRVEGFNNDPPPRHHSKRQEFGWCLFLVLLSAAMVAILLVSVIVDQNTAGQEHPQETFQHPENNNTAGSHDSTIISNNTWDHVLSIFWIYTSAATTTSGKPSPHSPPPPGATRKVNITSTPWLSYEHFACTWFSTARFMKEQVCKNSSSRSHDDESIQTVETLHIMQNNLQGSLPDELGLLTNLKKLWLGRNNLQGTIIPQIGIKTWG</sequence>
<evidence type="ECO:0000313" key="3">
    <source>
        <dbReference type="EMBL" id="CAB9514301.1"/>
    </source>
</evidence>
<dbReference type="EMBL" id="CAICTM010000644">
    <property type="protein sequence ID" value="CAB9514301.1"/>
    <property type="molecule type" value="Genomic_DNA"/>
</dbReference>
<accession>A0A9N8HHL5</accession>
<protein>
    <submittedName>
        <fullName evidence="3">Uncharacterized protein</fullName>
    </submittedName>
</protein>
<dbReference type="InterPro" id="IPR032675">
    <property type="entry name" value="LRR_dom_sf"/>
</dbReference>
<dbReference type="SUPFAM" id="SSF52058">
    <property type="entry name" value="L domain-like"/>
    <property type="match status" value="1"/>
</dbReference>
<name>A0A9N8HHL5_9STRA</name>
<dbReference type="AlphaFoldDB" id="A0A9N8HHL5"/>
<dbReference type="Proteomes" id="UP001153069">
    <property type="component" value="Unassembled WGS sequence"/>
</dbReference>
<keyword evidence="2" id="KW-1133">Transmembrane helix</keyword>
<dbReference type="Pfam" id="PF00560">
    <property type="entry name" value="LRR_1"/>
    <property type="match status" value="1"/>
</dbReference>
<evidence type="ECO:0000256" key="2">
    <source>
        <dbReference type="SAM" id="Phobius"/>
    </source>
</evidence>
<dbReference type="Gene3D" id="3.80.10.10">
    <property type="entry name" value="Ribonuclease Inhibitor"/>
    <property type="match status" value="1"/>
</dbReference>
<keyword evidence="2" id="KW-0812">Transmembrane</keyword>
<organism evidence="3 4">
    <name type="scientific">Seminavis robusta</name>
    <dbReference type="NCBI Taxonomy" id="568900"/>
    <lineage>
        <taxon>Eukaryota</taxon>
        <taxon>Sar</taxon>
        <taxon>Stramenopiles</taxon>
        <taxon>Ochrophyta</taxon>
        <taxon>Bacillariophyta</taxon>
        <taxon>Bacillariophyceae</taxon>
        <taxon>Bacillariophycidae</taxon>
        <taxon>Naviculales</taxon>
        <taxon>Naviculaceae</taxon>
        <taxon>Seminavis</taxon>
    </lineage>
</organism>
<feature type="region of interest" description="Disordered" evidence="1">
    <location>
        <begin position="1"/>
        <end position="37"/>
    </location>
</feature>
<reference evidence="3" key="1">
    <citation type="submission" date="2020-06" db="EMBL/GenBank/DDBJ databases">
        <authorList>
            <consortium name="Plant Systems Biology data submission"/>
        </authorList>
    </citation>
    <scope>NUCLEOTIDE SEQUENCE</scope>
    <source>
        <strain evidence="3">D6</strain>
    </source>
</reference>
<keyword evidence="2" id="KW-0472">Membrane</keyword>
<evidence type="ECO:0000313" key="4">
    <source>
        <dbReference type="Proteomes" id="UP001153069"/>
    </source>
</evidence>
<keyword evidence="4" id="KW-1185">Reference proteome</keyword>